<proteinExistence type="predicted"/>
<name>A0A2P2J8F9_RHIMU</name>
<accession>A0A2P2J8F9</accession>
<organism evidence="1">
    <name type="scientific">Rhizophora mucronata</name>
    <name type="common">Asiatic mangrove</name>
    <dbReference type="NCBI Taxonomy" id="61149"/>
    <lineage>
        <taxon>Eukaryota</taxon>
        <taxon>Viridiplantae</taxon>
        <taxon>Streptophyta</taxon>
        <taxon>Embryophyta</taxon>
        <taxon>Tracheophyta</taxon>
        <taxon>Spermatophyta</taxon>
        <taxon>Magnoliopsida</taxon>
        <taxon>eudicotyledons</taxon>
        <taxon>Gunneridae</taxon>
        <taxon>Pentapetalae</taxon>
        <taxon>rosids</taxon>
        <taxon>fabids</taxon>
        <taxon>Malpighiales</taxon>
        <taxon>Rhizophoraceae</taxon>
        <taxon>Rhizophora</taxon>
    </lineage>
</organism>
<dbReference type="AlphaFoldDB" id="A0A2P2J8F9"/>
<protein>
    <submittedName>
        <fullName evidence="1">Uncharacterized protein LOC8273873 isoform X2</fullName>
    </submittedName>
</protein>
<reference evidence="1" key="1">
    <citation type="submission" date="2018-02" db="EMBL/GenBank/DDBJ databases">
        <title>Rhizophora mucronata_Transcriptome.</title>
        <authorList>
            <person name="Meera S.P."/>
            <person name="Sreeshan A."/>
            <person name="Augustine A."/>
        </authorList>
    </citation>
    <scope>NUCLEOTIDE SEQUENCE</scope>
    <source>
        <tissue evidence="1">Leaf</tissue>
    </source>
</reference>
<evidence type="ECO:0000313" key="1">
    <source>
        <dbReference type="EMBL" id="MBW89762.1"/>
    </source>
</evidence>
<dbReference type="EMBL" id="GGEC01009279">
    <property type="protein sequence ID" value="MBW89762.1"/>
    <property type="molecule type" value="Transcribed_RNA"/>
</dbReference>
<sequence length="53" mass="6099">MIQTLSAAFLNFSAAIEGRNEYGNMIALRLFRSLHSINHERGLAVRFKSNRFE</sequence>